<dbReference type="InterPro" id="IPR051021">
    <property type="entry name" value="Mito_Ser/Thr_phosphatase"/>
</dbReference>
<dbReference type="CDD" id="cd07067">
    <property type="entry name" value="HP_PGM_like"/>
    <property type="match status" value="1"/>
</dbReference>
<reference evidence="2" key="1">
    <citation type="submission" date="2021-02" db="EMBL/GenBank/DDBJ databases">
        <title>Phycicoccus sp. MQZ13P-5T, whole genome shotgun sequence.</title>
        <authorList>
            <person name="Tuo L."/>
        </authorList>
    </citation>
    <scope>NUCLEOTIDE SEQUENCE</scope>
    <source>
        <strain evidence="2">MQZ13P-5</strain>
    </source>
</reference>
<dbReference type="SUPFAM" id="SSF53254">
    <property type="entry name" value="Phosphoglycerate mutase-like"/>
    <property type="match status" value="1"/>
</dbReference>
<dbReference type="Gene3D" id="3.40.50.1240">
    <property type="entry name" value="Phosphoglycerate mutase-like"/>
    <property type="match status" value="1"/>
</dbReference>
<keyword evidence="3" id="KW-1185">Reference proteome</keyword>
<organism evidence="2 3">
    <name type="scientific">Phycicoccus sonneratiae</name>
    <dbReference type="NCBI Taxonomy" id="2807628"/>
    <lineage>
        <taxon>Bacteria</taxon>
        <taxon>Bacillati</taxon>
        <taxon>Actinomycetota</taxon>
        <taxon>Actinomycetes</taxon>
        <taxon>Micrococcales</taxon>
        <taxon>Intrasporangiaceae</taxon>
        <taxon>Phycicoccus</taxon>
    </lineage>
</organism>
<evidence type="ECO:0000313" key="3">
    <source>
        <dbReference type="Proteomes" id="UP001430172"/>
    </source>
</evidence>
<dbReference type="SMART" id="SM00855">
    <property type="entry name" value="PGAM"/>
    <property type="match status" value="1"/>
</dbReference>
<sequence length="176" mass="19126">MTRAARDRTLILLRHAKAEQTLGVPDHDRELTRRGRKDAAAAGRWLHEHGIGVDEVLCSTADRTRQTCEEVWAAGCPEADVHHDRRIYDASPEALLGVIREADDDADVVMLVGHAPGVPALVEQLADGRGSTDGHRALAEGFPTCGLAVLHYAGRWGDIDVGDASLERFHVARADD</sequence>
<evidence type="ECO:0000313" key="2">
    <source>
        <dbReference type="EMBL" id="MBM6400543.1"/>
    </source>
</evidence>
<dbReference type="EMBL" id="JAFDVD010000009">
    <property type="protein sequence ID" value="MBM6400543.1"/>
    <property type="molecule type" value="Genomic_DNA"/>
</dbReference>
<dbReference type="PANTHER" id="PTHR20935:SF1">
    <property type="entry name" value="SLL1549 PROTEIN"/>
    <property type="match status" value="1"/>
</dbReference>
<accession>A0ABS2CM50</accession>
<name>A0ABS2CM50_9MICO</name>
<dbReference type="RefSeq" id="WP_204131025.1">
    <property type="nucleotide sequence ID" value="NZ_JAFDVD010000009.1"/>
</dbReference>
<gene>
    <name evidence="2" type="ORF">JQN70_09125</name>
</gene>
<evidence type="ECO:0000256" key="1">
    <source>
        <dbReference type="ARBA" id="ARBA00022801"/>
    </source>
</evidence>
<keyword evidence="1" id="KW-0378">Hydrolase</keyword>
<dbReference type="PANTHER" id="PTHR20935">
    <property type="entry name" value="PHOSPHOGLYCERATE MUTASE-RELATED"/>
    <property type="match status" value="1"/>
</dbReference>
<comment type="caution">
    <text evidence="2">The sequence shown here is derived from an EMBL/GenBank/DDBJ whole genome shotgun (WGS) entry which is preliminary data.</text>
</comment>
<dbReference type="Pfam" id="PF00300">
    <property type="entry name" value="His_Phos_1"/>
    <property type="match status" value="1"/>
</dbReference>
<dbReference type="InterPro" id="IPR029033">
    <property type="entry name" value="His_PPase_superfam"/>
</dbReference>
<dbReference type="InterPro" id="IPR013078">
    <property type="entry name" value="His_Pase_superF_clade-1"/>
</dbReference>
<proteinExistence type="predicted"/>
<protein>
    <submittedName>
        <fullName evidence="2">Histidine phosphatase family protein</fullName>
    </submittedName>
</protein>
<dbReference type="Proteomes" id="UP001430172">
    <property type="component" value="Unassembled WGS sequence"/>
</dbReference>